<sequence length="403" mass="45557">MPTSPSHSQLKCESIAFWCVASVLFIGRLWSRAIFKKGITKIQLDDYIMIATFCCYTALLLLIQGSGYYGTNEMDRSMFASVLADPVEVSRRVYGSKLVVGSNQMYLLTLWGVKACLLALYYSMTRLTSHNTIVKIAIVYVALGFIATELPLFINCRPFSQYWALPVYDRECSTYHTYTIIQTVFNVSSDLFLLIIPMFPVLVAKTPRSTKAILVGIFSLGIFVILASILNKYYNFIMPNTTVYMIWHIREASTSVMVANLMCWWPLLRKIFGFRHEFLNRSSSSRNRTHASSASRPCTERPSDLDWVELSSSDSNPKVETKISSNGSFSEKHVDLEKLEYGPSEIANRYAGQVSGMDGVEVIHGVAVHFQPEKNKPRSLRGGLTRSFVVSQTTEKSDSYLHY</sequence>
<dbReference type="PANTHER" id="PTHR33048">
    <property type="entry name" value="PTH11-LIKE INTEGRAL MEMBRANE PROTEIN (AFU_ORTHOLOGUE AFUA_5G11245)"/>
    <property type="match status" value="1"/>
</dbReference>
<protein>
    <recommendedName>
        <fullName evidence="7">Rhodopsin domain-containing protein</fullName>
    </recommendedName>
</protein>
<comment type="caution">
    <text evidence="8">The sequence shown here is derived from an EMBL/GenBank/DDBJ whole genome shotgun (WGS) entry which is preliminary data.</text>
</comment>
<dbReference type="EMBL" id="MU007100">
    <property type="protein sequence ID" value="KAF2421182.1"/>
    <property type="molecule type" value="Genomic_DNA"/>
</dbReference>
<feature type="transmembrane region" description="Helical" evidence="6">
    <location>
        <begin position="246"/>
        <end position="268"/>
    </location>
</feature>
<evidence type="ECO:0000313" key="8">
    <source>
        <dbReference type="EMBL" id="KAF2421182.1"/>
    </source>
</evidence>
<dbReference type="OrthoDB" id="3903189at2759"/>
<accession>A0A9P4NHH4</accession>
<keyword evidence="4 6" id="KW-0472">Membrane</keyword>
<dbReference type="PANTHER" id="PTHR33048:SF110">
    <property type="entry name" value="UBID FAMILY DECARBOXYLASE"/>
    <property type="match status" value="1"/>
</dbReference>
<evidence type="ECO:0000256" key="3">
    <source>
        <dbReference type="ARBA" id="ARBA00022989"/>
    </source>
</evidence>
<feature type="transmembrane region" description="Helical" evidence="6">
    <location>
        <begin position="105"/>
        <end position="124"/>
    </location>
</feature>
<feature type="transmembrane region" description="Helical" evidence="6">
    <location>
        <begin position="212"/>
        <end position="234"/>
    </location>
</feature>
<dbReference type="GO" id="GO:0016020">
    <property type="term" value="C:membrane"/>
    <property type="evidence" value="ECO:0007669"/>
    <property type="project" value="UniProtKB-SubCell"/>
</dbReference>
<comment type="similarity">
    <text evidence="5">Belongs to the SAT4 family.</text>
</comment>
<dbReference type="InterPro" id="IPR052337">
    <property type="entry name" value="SAT4-like"/>
</dbReference>
<feature type="transmembrane region" description="Helical" evidence="6">
    <location>
        <begin position="15"/>
        <end position="35"/>
    </location>
</feature>
<dbReference type="AlphaFoldDB" id="A0A9P4NHH4"/>
<keyword evidence="3 6" id="KW-1133">Transmembrane helix</keyword>
<evidence type="ECO:0000256" key="1">
    <source>
        <dbReference type="ARBA" id="ARBA00004141"/>
    </source>
</evidence>
<evidence type="ECO:0000256" key="2">
    <source>
        <dbReference type="ARBA" id="ARBA00022692"/>
    </source>
</evidence>
<gene>
    <name evidence="8" type="ORF">EJ08DRAFT_738253</name>
</gene>
<comment type="subcellular location">
    <subcellularLocation>
        <location evidence="1">Membrane</location>
        <topology evidence="1">Multi-pass membrane protein</topology>
    </subcellularLocation>
</comment>
<dbReference type="InterPro" id="IPR049326">
    <property type="entry name" value="Rhodopsin_dom_fungi"/>
</dbReference>
<dbReference type="Pfam" id="PF20684">
    <property type="entry name" value="Fung_rhodopsin"/>
    <property type="match status" value="1"/>
</dbReference>
<feature type="transmembrane region" description="Helical" evidence="6">
    <location>
        <begin position="175"/>
        <end position="200"/>
    </location>
</feature>
<feature type="transmembrane region" description="Helical" evidence="6">
    <location>
        <begin position="47"/>
        <end position="69"/>
    </location>
</feature>
<evidence type="ECO:0000256" key="5">
    <source>
        <dbReference type="ARBA" id="ARBA00038359"/>
    </source>
</evidence>
<organism evidence="8 9">
    <name type="scientific">Tothia fuscella</name>
    <dbReference type="NCBI Taxonomy" id="1048955"/>
    <lineage>
        <taxon>Eukaryota</taxon>
        <taxon>Fungi</taxon>
        <taxon>Dikarya</taxon>
        <taxon>Ascomycota</taxon>
        <taxon>Pezizomycotina</taxon>
        <taxon>Dothideomycetes</taxon>
        <taxon>Pleosporomycetidae</taxon>
        <taxon>Venturiales</taxon>
        <taxon>Cylindrosympodiaceae</taxon>
        <taxon>Tothia</taxon>
    </lineage>
</organism>
<feature type="domain" description="Rhodopsin" evidence="7">
    <location>
        <begin position="28"/>
        <end position="270"/>
    </location>
</feature>
<keyword evidence="9" id="KW-1185">Reference proteome</keyword>
<dbReference type="Proteomes" id="UP000800235">
    <property type="component" value="Unassembled WGS sequence"/>
</dbReference>
<feature type="transmembrane region" description="Helical" evidence="6">
    <location>
        <begin position="136"/>
        <end position="155"/>
    </location>
</feature>
<name>A0A9P4NHH4_9PEZI</name>
<evidence type="ECO:0000313" key="9">
    <source>
        <dbReference type="Proteomes" id="UP000800235"/>
    </source>
</evidence>
<evidence type="ECO:0000256" key="6">
    <source>
        <dbReference type="SAM" id="Phobius"/>
    </source>
</evidence>
<reference evidence="8" key="1">
    <citation type="journal article" date="2020" name="Stud. Mycol.">
        <title>101 Dothideomycetes genomes: a test case for predicting lifestyles and emergence of pathogens.</title>
        <authorList>
            <person name="Haridas S."/>
            <person name="Albert R."/>
            <person name="Binder M."/>
            <person name="Bloem J."/>
            <person name="Labutti K."/>
            <person name="Salamov A."/>
            <person name="Andreopoulos B."/>
            <person name="Baker S."/>
            <person name="Barry K."/>
            <person name="Bills G."/>
            <person name="Bluhm B."/>
            <person name="Cannon C."/>
            <person name="Castanera R."/>
            <person name="Culley D."/>
            <person name="Daum C."/>
            <person name="Ezra D."/>
            <person name="Gonzalez J."/>
            <person name="Henrissat B."/>
            <person name="Kuo A."/>
            <person name="Liang C."/>
            <person name="Lipzen A."/>
            <person name="Lutzoni F."/>
            <person name="Magnuson J."/>
            <person name="Mondo S."/>
            <person name="Nolan M."/>
            <person name="Ohm R."/>
            <person name="Pangilinan J."/>
            <person name="Park H.-J."/>
            <person name="Ramirez L."/>
            <person name="Alfaro M."/>
            <person name="Sun H."/>
            <person name="Tritt A."/>
            <person name="Yoshinaga Y."/>
            <person name="Zwiers L.-H."/>
            <person name="Turgeon B."/>
            <person name="Goodwin S."/>
            <person name="Spatafora J."/>
            <person name="Crous P."/>
            <person name="Grigoriev I."/>
        </authorList>
    </citation>
    <scope>NUCLEOTIDE SEQUENCE</scope>
    <source>
        <strain evidence="8">CBS 130266</strain>
    </source>
</reference>
<evidence type="ECO:0000256" key="4">
    <source>
        <dbReference type="ARBA" id="ARBA00023136"/>
    </source>
</evidence>
<proteinExistence type="inferred from homology"/>
<keyword evidence="2 6" id="KW-0812">Transmembrane</keyword>
<evidence type="ECO:0000259" key="7">
    <source>
        <dbReference type="Pfam" id="PF20684"/>
    </source>
</evidence>